<evidence type="ECO:0000313" key="3">
    <source>
        <dbReference type="Proteomes" id="UP000050761"/>
    </source>
</evidence>
<evidence type="ECO:0000313" key="4">
    <source>
        <dbReference type="WBParaSite" id="HPBE_0001075901-mRNA-1"/>
    </source>
</evidence>
<evidence type="ECO:0000256" key="1">
    <source>
        <dbReference type="SAM" id="MobiDB-lite"/>
    </source>
</evidence>
<sequence>MHYMSSPVPSGASAVDYKKMLYRPALLLQYRSARSANKFLRFLQETMKEQAPSRATCLNLLACNFDNGDKPLEDSRRTGRPHAQNSQLVLAT</sequence>
<reference evidence="2 3" key="1">
    <citation type="submission" date="2018-11" db="EMBL/GenBank/DDBJ databases">
        <authorList>
            <consortium name="Pathogen Informatics"/>
        </authorList>
    </citation>
    <scope>NUCLEOTIDE SEQUENCE [LARGE SCALE GENOMIC DNA]</scope>
</reference>
<reference evidence="4" key="2">
    <citation type="submission" date="2019-09" db="UniProtKB">
        <authorList>
            <consortium name="WormBaseParasite"/>
        </authorList>
    </citation>
    <scope>IDENTIFICATION</scope>
</reference>
<dbReference type="OrthoDB" id="6137736at2759"/>
<keyword evidence="3" id="KW-1185">Reference proteome</keyword>
<accession>A0A183FS71</accession>
<feature type="compositionally biased region" description="Polar residues" evidence="1">
    <location>
        <begin position="83"/>
        <end position="92"/>
    </location>
</feature>
<accession>A0A3P8CDL7</accession>
<dbReference type="AlphaFoldDB" id="A0A183FS71"/>
<name>A0A183FS71_HELPZ</name>
<organism evidence="3 4">
    <name type="scientific">Heligmosomoides polygyrus</name>
    <name type="common">Parasitic roundworm</name>
    <dbReference type="NCBI Taxonomy" id="6339"/>
    <lineage>
        <taxon>Eukaryota</taxon>
        <taxon>Metazoa</taxon>
        <taxon>Ecdysozoa</taxon>
        <taxon>Nematoda</taxon>
        <taxon>Chromadorea</taxon>
        <taxon>Rhabditida</taxon>
        <taxon>Rhabditina</taxon>
        <taxon>Rhabditomorpha</taxon>
        <taxon>Strongyloidea</taxon>
        <taxon>Heligmosomidae</taxon>
        <taxon>Heligmosomoides</taxon>
    </lineage>
</organism>
<dbReference type="Proteomes" id="UP000050761">
    <property type="component" value="Unassembled WGS sequence"/>
</dbReference>
<protein>
    <submittedName>
        <fullName evidence="2 4">Uncharacterized protein</fullName>
    </submittedName>
</protein>
<dbReference type="WBParaSite" id="HPBE_0001075901-mRNA-1">
    <property type="protein sequence ID" value="HPBE_0001075901-mRNA-1"/>
    <property type="gene ID" value="HPBE_0001075901"/>
</dbReference>
<proteinExistence type="predicted"/>
<gene>
    <name evidence="2" type="ORF">HPBE_LOCUS10760</name>
</gene>
<feature type="region of interest" description="Disordered" evidence="1">
    <location>
        <begin position="69"/>
        <end position="92"/>
    </location>
</feature>
<dbReference type="EMBL" id="UZAH01026872">
    <property type="protein sequence ID" value="VDO86248.1"/>
    <property type="molecule type" value="Genomic_DNA"/>
</dbReference>
<evidence type="ECO:0000313" key="2">
    <source>
        <dbReference type="EMBL" id="VDO86248.1"/>
    </source>
</evidence>